<reference evidence="4" key="2">
    <citation type="submission" date="2025-08" db="UniProtKB">
        <authorList>
            <consortium name="RefSeq"/>
        </authorList>
    </citation>
    <scope>IDENTIFICATION</scope>
    <source>
        <tissue evidence="4">Young leaves</tissue>
    </source>
</reference>
<dbReference type="SMART" id="SM01172">
    <property type="entry name" value="DUF3700"/>
    <property type="match status" value="1"/>
</dbReference>
<dbReference type="PANTHER" id="PTHR45952">
    <property type="entry name" value="ALUMINUM INDUCED PROTEIN WITH YGL AND LRDR MOTIFS"/>
    <property type="match status" value="1"/>
</dbReference>
<dbReference type="SUPFAM" id="SSF56235">
    <property type="entry name" value="N-terminal nucleophile aminohydrolases (Ntn hydrolases)"/>
    <property type="match status" value="1"/>
</dbReference>
<dbReference type="AlphaFoldDB" id="A0A8B7CMH4"/>
<organism evidence="3 4">
    <name type="scientific">Phoenix dactylifera</name>
    <name type="common">Date palm</name>
    <dbReference type="NCBI Taxonomy" id="42345"/>
    <lineage>
        <taxon>Eukaryota</taxon>
        <taxon>Viridiplantae</taxon>
        <taxon>Streptophyta</taxon>
        <taxon>Embryophyta</taxon>
        <taxon>Tracheophyta</taxon>
        <taxon>Spermatophyta</taxon>
        <taxon>Magnoliopsida</taxon>
        <taxon>Liliopsida</taxon>
        <taxon>Arecaceae</taxon>
        <taxon>Coryphoideae</taxon>
        <taxon>Phoeniceae</taxon>
        <taxon>Phoenix</taxon>
    </lineage>
</organism>
<evidence type="ECO:0000313" key="4">
    <source>
        <dbReference type="RefSeq" id="XP_008802336.1"/>
    </source>
</evidence>
<dbReference type="Pfam" id="PF12481">
    <property type="entry name" value="DUF3700"/>
    <property type="match status" value="1"/>
</dbReference>
<dbReference type="InterPro" id="IPR044828">
    <property type="entry name" value="TSJT1-like"/>
</dbReference>
<dbReference type="CDD" id="cd01910">
    <property type="entry name" value="Wali7"/>
    <property type="match status" value="1"/>
</dbReference>
<dbReference type="PANTHER" id="PTHR45952:SF2">
    <property type="entry name" value="OS04G0679400 PROTEIN"/>
    <property type="match status" value="1"/>
</dbReference>
<dbReference type="InterPro" id="IPR024286">
    <property type="entry name" value="DUF3700"/>
</dbReference>
<sequence>MMLASFHNSLAHPPQELNSPSGGRRAPKNPEEILREFHTLHPDDSFSATFSVGAALACVPSQSHYSPKQRLFCSLDDIYCMFVGGLDNLCSLIRQYGLSKNANEALLVIEAYRTLRDRGPYPADQVLKDFGGSFAFVLYDNEAGTVFAALSPDGKIPLYWGIAADGSVVICDDVGIIKAGCGKSYAAFPTGCMFHSEGGLKSFEYPMNKLRPMPRVDSEGVMCGANFKVDVYSRINSMPRVGSSTNWTFWDESVL</sequence>
<dbReference type="GeneID" id="103716200"/>
<gene>
    <name evidence="4" type="primary">LOC103716200</name>
</gene>
<evidence type="ECO:0000256" key="1">
    <source>
        <dbReference type="SAM" id="MobiDB-lite"/>
    </source>
</evidence>
<proteinExistence type="predicted"/>
<feature type="region of interest" description="Disordered" evidence="1">
    <location>
        <begin position="7"/>
        <end position="28"/>
    </location>
</feature>
<keyword evidence="3" id="KW-1185">Reference proteome</keyword>
<dbReference type="Proteomes" id="UP000228380">
    <property type="component" value="Chromosome 17"/>
</dbReference>
<dbReference type="KEGG" id="pda:103716200"/>
<feature type="domain" description="DUF3700" evidence="2">
    <location>
        <begin position="3"/>
        <end position="229"/>
    </location>
</feature>
<dbReference type="RefSeq" id="XP_008802336.1">
    <property type="nucleotide sequence ID" value="XM_008804114.4"/>
</dbReference>
<evidence type="ECO:0000259" key="2">
    <source>
        <dbReference type="SMART" id="SM01172"/>
    </source>
</evidence>
<reference evidence="3" key="1">
    <citation type="journal article" date="2019" name="Nat. Commun.">
        <title>Genome-wide association mapping of date palm fruit traits.</title>
        <authorList>
            <person name="Hazzouri K.M."/>
            <person name="Gros-Balthazard M."/>
            <person name="Flowers J.M."/>
            <person name="Copetti D."/>
            <person name="Lemansour A."/>
            <person name="Lebrun M."/>
            <person name="Masmoudi K."/>
            <person name="Ferrand S."/>
            <person name="Dhar M.I."/>
            <person name="Fresquez Z.A."/>
            <person name="Rosas U."/>
            <person name="Zhang J."/>
            <person name="Talag J."/>
            <person name="Lee S."/>
            <person name="Kudrna D."/>
            <person name="Powell R.F."/>
            <person name="Leitch I.J."/>
            <person name="Krueger R.R."/>
            <person name="Wing R.A."/>
            <person name="Amiri K.M.A."/>
            <person name="Purugganan M.D."/>
        </authorList>
    </citation>
    <scope>NUCLEOTIDE SEQUENCE [LARGE SCALE GENOMIC DNA]</scope>
    <source>
        <strain evidence="3">cv. Khalas</strain>
    </source>
</reference>
<evidence type="ECO:0000313" key="3">
    <source>
        <dbReference type="Proteomes" id="UP000228380"/>
    </source>
</evidence>
<dbReference type="InterPro" id="IPR029055">
    <property type="entry name" value="Ntn_hydrolases_N"/>
</dbReference>
<protein>
    <submittedName>
        <fullName evidence="4">Stem-specific protein TSJT1-like</fullName>
    </submittedName>
</protein>
<accession>A0A8B7CMH4</accession>
<dbReference type="Gene3D" id="3.60.20.10">
    <property type="entry name" value="Glutamine Phosphoribosylpyrophosphate, subunit 1, domain 1"/>
    <property type="match status" value="1"/>
</dbReference>
<dbReference type="OrthoDB" id="2019121at2759"/>
<name>A0A8B7CMH4_PHODC</name>